<evidence type="ECO:0000256" key="1">
    <source>
        <dbReference type="ARBA" id="ARBA00005662"/>
    </source>
</evidence>
<dbReference type="Pfam" id="PF09587">
    <property type="entry name" value="PGA_cap"/>
    <property type="match status" value="1"/>
</dbReference>
<dbReference type="InterPro" id="IPR029052">
    <property type="entry name" value="Metallo-depent_PP-like"/>
</dbReference>
<comment type="similarity">
    <text evidence="1">Belongs to the CapA family.</text>
</comment>
<feature type="domain" description="Capsule synthesis protein CapA" evidence="2">
    <location>
        <begin position="8"/>
        <end position="288"/>
    </location>
</feature>
<dbReference type="AlphaFoldDB" id="A0AAU0MZL2"/>
<evidence type="ECO:0000313" key="3">
    <source>
        <dbReference type="EMBL" id="WOX05934.1"/>
    </source>
</evidence>
<sequence>MNHEAFVRVMLAGDVMTGRGIDQVLPYAGDPKIYESYIRSADGYVALAEARSGDIPAPVAFDYIWGDALAAMAARQPDCRLINLETAVTRSDEAWPYKGINYRMHPGNIPVLTAARVDICSLANNHVLDWGYAGLAETISSLQRAGMQTVGAGENRCAAEQPAIMSFGRNRLRVFACGHPGSGVPDEWAATENKAGVNFIGDLSEATAVNLSRQWSDDRQPGDLVIISIHWGGNWGYRIDRQKREFAHRLIDSGADLVFGHSSHHPIGIEVYRERAILYGCGDLINDYEGIGGHEEYRSDLRLLYCVDLARENGALRRFELIPYEMRRFRLQDASTVDREWLWACLNRECRSLSAALQLSADGGTYLLGW</sequence>
<keyword evidence="4" id="KW-1185">Reference proteome</keyword>
<accession>A0AAU0MZL2</accession>
<dbReference type="Proteomes" id="UP001302477">
    <property type="component" value="Chromosome"/>
</dbReference>
<dbReference type="EC" id="3.1.-.-" evidence="3"/>
<protein>
    <submittedName>
        <fullName evidence="3">CapA family protein</fullName>
        <ecNumber evidence="3">3.1.-.-</ecNumber>
    </submittedName>
</protein>
<organism evidence="3 4">
    <name type="scientific">Microbulbifer pacificus</name>
    <dbReference type="NCBI Taxonomy" id="407164"/>
    <lineage>
        <taxon>Bacteria</taxon>
        <taxon>Pseudomonadati</taxon>
        <taxon>Pseudomonadota</taxon>
        <taxon>Gammaproteobacteria</taxon>
        <taxon>Cellvibrionales</taxon>
        <taxon>Microbulbiferaceae</taxon>
        <taxon>Microbulbifer</taxon>
    </lineage>
</organism>
<dbReference type="SMART" id="SM00854">
    <property type="entry name" value="PGA_cap"/>
    <property type="match status" value="1"/>
</dbReference>
<dbReference type="Gene3D" id="3.60.21.10">
    <property type="match status" value="1"/>
</dbReference>
<dbReference type="KEGG" id="mpaf:R5R33_01915"/>
<dbReference type="PANTHER" id="PTHR33393">
    <property type="entry name" value="POLYGLUTAMINE SYNTHESIS ACCESSORY PROTEIN RV0574C-RELATED"/>
    <property type="match status" value="1"/>
</dbReference>
<reference evidence="3 4" key="1">
    <citation type="submission" date="2023-10" db="EMBL/GenBank/DDBJ databases">
        <title>Description of Microbulbifer bruguierae sp. nov., isolated from the sediments of mangrove plant Bruguiera sexangula and comparative genomic analyses of the genus Microbulbifer.</title>
        <authorList>
            <person name="Long M."/>
        </authorList>
    </citation>
    <scope>NUCLEOTIDE SEQUENCE [LARGE SCALE GENOMIC DNA]</scope>
    <source>
        <strain evidence="3 4">SPO729</strain>
    </source>
</reference>
<name>A0AAU0MZL2_9GAMM</name>
<dbReference type="InterPro" id="IPR052169">
    <property type="entry name" value="CW_Biosynth-Accessory"/>
</dbReference>
<dbReference type="CDD" id="cd07381">
    <property type="entry name" value="MPP_CapA"/>
    <property type="match status" value="1"/>
</dbReference>
<keyword evidence="3" id="KW-0378">Hydrolase</keyword>
<gene>
    <name evidence="3" type="ORF">R5R33_01915</name>
</gene>
<evidence type="ECO:0000313" key="4">
    <source>
        <dbReference type="Proteomes" id="UP001302477"/>
    </source>
</evidence>
<dbReference type="SUPFAM" id="SSF56300">
    <property type="entry name" value="Metallo-dependent phosphatases"/>
    <property type="match status" value="1"/>
</dbReference>
<dbReference type="PANTHER" id="PTHR33393:SF11">
    <property type="entry name" value="POLYGLUTAMINE SYNTHESIS ACCESSORY PROTEIN RV0574C-RELATED"/>
    <property type="match status" value="1"/>
</dbReference>
<proteinExistence type="inferred from homology"/>
<evidence type="ECO:0000259" key="2">
    <source>
        <dbReference type="SMART" id="SM00854"/>
    </source>
</evidence>
<dbReference type="InterPro" id="IPR019079">
    <property type="entry name" value="Capsule_synth_CapA"/>
</dbReference>
<dbReference type="GO" id="GO:0016787">
    <property type="term" value="F:hydrolase activity"/>
    <property type="evidence" value="ECO:0007669"/>
    <property type="project" value="UniProtKB-KW"/>
</dbReference>
<dbReference type="EMBL" id="CP137555">
    <property type="protein sequence ID" value="WOX05934.1"/>
    <property type="molecule type" value="Genomic_DNA"/>
</dbReference>
<dbReference type="RefSeq" id="WP_318954397.1">
    <property type="nucleotide sequence ID" value="NZ_CP137555.1"/>
</dbReference>